<dbReference type="PROSITE" id="PS00678">
    <property type="entry name" value="WD_REPEATS_1"/>
    <property type="match status" value="2"/>
</dbReference>
<evidence type="ECO:0000259" key="4">
    <source>
        <dbReference type="Pfam" id="PF24883"/>
    </source>
</evidence>
<dbReference type="InterPro" id="IPR056884">
    <property type="entry name" value="NPHP3-like_N"/>
</dbReference>
<dbReference type="PANTHER" id="PTHR10039">
    <property type="entry name" value="AMELOGENIN"/>
    <property type="match status" value="1"/>
</dbReference>
<dbReference type="Gene3D" id="3.40.50.300">
    <property type="entry name" value="P-loop containing nucleotide triphosphate hydrolases"/>
    <property type="match status" value="1"/>
</dbReference>
<dbReference type="InterPro" id="IPR015943">
    <property type="entry name" value="WD40/YVTN_repeat-like_dom_sf"/>
</dbReference>
<name>A0A4Q4QDT0_9PLEO</name>
<dbReference type="SUPFAM" id="SSF52540">
    <property type="entry name" value="P-loop containing nucleoside triphosphate hydrolases"/>
    <property type="match status" value="1"/>
</dbReference>
<dbReference type="InterPro" id="IPR036322">
    <property type="entry name" value="WD40_repeat_dom_sf"/>
</dbReference>
<evidence type="ECO:0000256" key="2">
    <source>
        <dbReference type="ARBA" id="ARBA00022737"/>
    </source>
</evidence>
<dbReference type="SMART" id="SM00320">
    <property type="entry name" value="WD40"/>
    <property type="match status" value="2"/>
</dbReference>
<keyword evidence="1 3" id="KW-0853">WD repeat</keyword>
<protein>
    <recommendedName>
        <fullName evidence="4">Nephrocystin 3-like N-terminal domain-containing protein</fullName>
    </recommendedName>
</protein>
<feature type="repeat" description="WD" evidence="3">
    <location>
        <begin position="603"/>
        <end position="644"/>
    </location>
</feature>
<dbReference type="EMBL" id="PEJP01000064">
    <property type="protein sequence ID" value="RYO39764.1"/>
    <property type="molecule type" value="Genomic_DNA"/>
</dbReference>
<comment type="caution">
    <text evidence="5">The sequence shown here is derived from an EMBL/GenBank/DDBJ whole genome shotgun (WGS) entry which is preliminary data.</text>
</comment>
<reference evidence="6" key="1">
    <citation type="journal article" date="2019" name="bioRxiv">
        <title>Genomics, evolutionary history and diagnostics of the Alternaria alternata species group including apple and Asian pear pathotypes.</title>
        <authorList>
            <person name="Armitage A.D."/>
            <person name="Cockerton H.M."/>
            <person name="Sreenivasaprasad S."/>
            <person name="Woodhall J.W."/>
            <person name="Lane C.R."/>
            <person name="Harrison R.J."/>
            <person name="Clarkson J.P."/>
        </authorList>
    </citation>
    <scope>NUCLEOTIDE SEQUENCE [LARGE SCALE GENOMIC DNA]</scope>
    <source>
        <strain evidence="6">RGR 97.0016</strain>
    </source>
</reference>
<dbReference type="Pfam" id="PF24883">
    <property type="entry name" value="NPHP3_N"/>
    <property type="match status" value="1"/>
</dbReference>
<sequence length="784" mass="87825">MGEGTTSAQDTLSQLPHAADAPFNSYAKQHEPACLRDTRVDLLREIRSWADGRDERCVFWLSGLAGTGKSTIARTVARSYYDGQRLAASFFFSRGGGDVGHAGRFGTSIALQLAHSVEASRVYISKALAERSDIVNHSLRDQWHHLVLGPLSKLSANDCPASLALVVDALDECDSDSNIRIIVQLLAEARSLMRPRLRVLLTSRPEVPIRHGFYQVPEAGHQDVVLHNISRSIVDYDIALFLQHNFELIAHERCLRAGWPGAQILVQLVQSACGLFIWAATACRFVRDGKRFAAQRLETILRNDGRATAAPEKHLDEIYTTVLENSIQEYTDEEREEQCREIRYILGSIVALFSPLSAQSLDQLLDVAEEVRPTLEDLHAILDIPNDQSRPIRLHHPSFRDFLLDRKRCSDDRFWVDERSTHEKLARRCLELMTAPGSLRQDMCNFLDPGVLRRDIDEETIGRSLPPELQYACRYWVHHLERSGRSIEDGDATHCFLETHLLHWLEAMSLMKETSLCVRLVARLQALATTSDSTVALFLYDASRFVLRFVAILAEAPLQIYSSALLFSPEASIVRRAFIEQVPQAARVLLGRDVEWDACRSVMEGHSGEVRVVVFSPDGQLVASASEDRTVRVWETATGVCRSVLEGHSYAVSAVVFSLDGQLVASASWDSTVRVWETATGVCLCVLEGQPSPILRIAFASDGNTLRTDKGDISLPVDLIAVYFIPRIKELSFATVEDEWILRQRRRFLWLPPEYRECSTAVYNDMVCLGCDSGRVALVSLLSG</sequence>
<evidence type="ECO:0000313" key="6">
    <source>
        <dbReference type="Proteomes" id="UP000293823"/>
    </source>
</evidence>
<dbReference type="PANTHER" id="PTHR10039:SF14">
    <property type="entry name" value="NACHT DOMAIN-CONTAINING PROTEIN"/>
    <property type="match status" value="1"/>
</dbReference>
<dbReference type="PROSITE" id="PS50082">
    <property type="entry name" value="WD_REPEATS_2"/>
    <property type="match status" value="2"/>
</dbReference>
<dbReference type="Proteomes" id="UP000293823">
    <property type="component" value="Unassembled WGS sequence"/>
</dbReference>
<proteinExistence type="predicted"/>
<evidence type="ECO:0000256" key="1">
    <source>
        <dbReference type="ARBA" id="ARBA00022574"/>
    </source>
</evidence>
<dbReference type="PROSITE" id="PS50294">
    <property type="entry name" value="WD_REPEATS_REGION"/>
    <property type="match status" value="2"/>
</dbReference>
<dbReference type="Pfam" id="PF00400">
    <property type="entry name" value="WD40"/>
    <property type="match status" value="2"/>
</dbReference>
<accession>A0A4Q4QDT0</accession>
<keyword evidence="2" id="KW-0677">Repeat</keyword>
<dbReference type="OrthoDB" id="674604at2759"/>
<dbReference type="AlphaFoldDB" id="A0A4Q4QDT0"/>
<organism evidence="5 6">
    <name type="scientific">Alternaria arborescens</name>
    <dbReference type="NCBI Taxonomy" id="156630"/>
    <lineage>
        <taxon>Eukaryota</taxon>
        <taxon>Fungi</taxon>
        <taxon>Dikarya</taxon>
        <taxon>Ascomycota</taxon>
        <taxon>Pezizomycotina</taxon>
        <taxon>Dothideomycetes</taxon>
        <taxon>Pleosporomycetidae</taxon>
        <taxon>Pleosporales</taxon>
        <taxon>Pleosporineae</taxon>
        <taxon>Pleosporaceae</taxon>
        <taxon>Alternaria</taxon>
        <taxon>Alternaria sect. Alternaria</taxon>
    </lineage>
</organism>
<dbReference type="SUPFAM" id="SSF50978">
    <property type="entry name" value="WD40 repeat-like"/>
    <property type="match status" value="1"/>
</dbReference>
<dbReference type="InterPro" id="IPR019775">
    <property type="entry name" value="WD40_repeat_CS"/>
</dbReference>
<evidence type="ECO:0000313" key="5">
    <source>
        <dbReference type="EMBL" id="RYO39764.1"/>
    </source>
</evidence>
<gene>
    <name evidence="5" type="ORF">AA0113_g11163</name>
</gene>
<evidence type="ECO:0000256" key="3">
    <source>
        <dbReference type="PROSITE-ProRule" id="PRU00221"/>
    </source>
</evidence>
<keyword evidence="6" id="KW-1185">Reference proteome</keyword>
<feature type="domain" description="Nephrocystin 3-like N-terminal" evidence="4">
    <location>
        <begin position="45"/>
        <end position="204"/>
    </location>
</feature>
<dbReference type="InterPro" id="IPR027417">
    <property type="entry name" value="P-loop_NTPase"/>
</dbReference>
<feature type="repeat" description="WD" evidence="3">
    <location>
        <begin position="645"/>
        <end position="681"/>
    </location>
</feature>
<dbReference type="InterPro" id="IPR001680">
    <property type="entry name" value="WD40_rpt"/>
</dbReference>
<dbReference type="Gene3D" id="2.130.10.10">
    <property type="entry name" value="YVTN repeat-like/Quinoprotein amine dehydrogenase"/>
    <property type="match status" value="1"/>
</dbReference>